<feature type="region of interest" description="Disordered" evidence="1">
    <location>
        <begin position="1"/>
        <end position="21"/>
    </location>
</feature>
<feature type="region of interest" description="Disordered" evidence="1">
    <location>
        <begin position="331"/>
        <end position="363"/>
    </location>
</feature>
<protein>
    <submittedName>
        <fullName evidence="2">Uncharacterized protein</fullName>
    </submittedName>
</protein>
<dbReference type="OrthoDB" id="10606811at2759"/>
<dbReference type="VEuPathDB" id="FungiDB:MPH_01134"/>
<feature type="compositionally biased region" description="Basic residues" evidence="1">
    <location>
        <begin position="342"/>
        <end position="357"/>
    </location>
</feature>
<accession>K2SYC2</accession>
<comment type="caution">
    <text evidence="2">The sequence shown here is derived from an EMBL/GenBank/DDBJ whole genome shotgun (WGS) entry which is preliminary data.</text>
</comment>
<dbReference type="InParanoid" id="K2SYC2"/>
<evidence type="ECO:0000313" key="3">
    <source>
        <dbReference type="Proteomes" id="UP000007129"/>
    </source>
</evidence>
<feature type="compositionally biased region" description="Basic residues" evidence="1">
    <location>
        <begin position="83"/>
        <end position="95"/>
    </location>
</feature>
<name>K2SYC2_MACPH</name>
<sequence>MKVHDSSVHCQRSGWQPVPAGHYNGYTLGVSQGISHQMPISSGPAQHARPSAAKLQHTCLPERPANNLHNPQHPRPQAGRTSRSSHAKSLRRKPKGQPEKAWTEAGSERKDSWGRFDLKIDEIEEGKIVFLVPNGDWTTAHPALVLGCDDKENVHVLQCTSFGKSTSIHSRFGNLEQPERDLNKSDYLLIADRPFSKGPKPHLGLPVLRLRDKWPLAKATYVWFEFPRSFKLSQLRHYADGLSIDHTFVLNGASKRIVRAQLERRLQRMYHNLSVKREELAGKGKPLEQTRAAEDKMAEIERTHLTKVLRRCAEQVAKIAKEGWVNRMSGVESGKIQSRGATKTRARKLMRPKKQSRKPSDQI</sequence>
<evidence type="ECO:0000313" key="2">
    <source>
        <dbReference type="EMBL" id="EKG21540.1"/>
    </source>
</evidence>
<feature type="region of interest" description="Disordered" evidence="1">
    <location>
        <begin position="62"/>
        <end position="108"/>
    </location>
</feature>
<feature type="compositionally biased region" description="Basic and acidic residues" evidence="1">
    <location>
        <begin position="96"/>
        <end position="108"/>
    </location>
</feature>
<evidence type="ECO:0000256" key="1">
    <source>
        <dbReference type="SAM" id="MobiDB-lite"/>
    </source>
</evidence>
<dbReference type="Proteomes" id="UP000007129">
    <property type="component" value="Unassembled WGS sequence"/>
</dbReference>
<dbReference type="EMBL" id="AHHD01000047">
    <property type="protein sequence ID" value="EKG21540.1"/>
    <property type="molecule type" value="Genomic_DNA"/>
</dbReference>
<organism evidence="2 3">
    <name type="scientific">Macrophomina phaseolina (strain MS6)</name>
    <name type="common">Charcoal rot fungus</name>
    <dbReference type="NCBI Taxonomy" id="1126212"/>
    <lineage>
        <taxon>Eukaryota</taxon>
        <taxon>Fungi</taxon>
        <taxon>Dikarya</taxon>
        <taxon>Ascomycota</taxon>
        <taxon>Pezizomycotina</taxon>
        <taxon>Dothideomycetes</taxon>
        <taxon>Dothideomycetes incertae sedis</taxon>
        <taxon>Botryosphaeriales</taxon>
        <taxon>Botryosphaeriaceae</taxon>
        <taxon>Macrophomina</taxon>
    </lineage>
</organism>
<proteinExistence type="predicted"/>
<dbReference type="HOGENOM" id="CLU_763067_0_0_1"/>
<reference evidence="2 3" key="1">
    <citation type="journal article" date="2012" name="BMC Genomics">
        <title>Tools to kill: Genome of one of the most destructive plant pathogenic fungi Macrophomina phaseolina.</title>
        <authorList>
            <person name="Islam M.S."/>
            <person name="Haque M.S."/>
            <person name="Islam M.M."/>
            <person name="Emdad E.M."/>
            <person name="Halim A."/>
            <person name="Hossen Q.M.M."/>
            <person name="Hossain M.Z."/>
            <person name="Ahmed B."/>
            <person name="Rahim S."/>
            <person name="Rahman M.S."/>
            <person name="Alam M.M."/>
            <person name="Hou S."/>
            <person name="Wan X."/>
            <person name="Saito J.A."/>
            <person name="Alam M."/>
        </authorList>
    </citation>
    <scope>NUCLEOTIDE SEQUENCE [LARGE SCALE GENOMIC DNA]</scope>
    <source>
        <strain evidence="2 3">MS6</strain>
    </source>
</reference>
<dbReference type="AlphaFoldDB" id="K2SYC2"/>
<gene>
    <name evidence="2" type="ORF">MPH_01134</name>
</gene>